<comment type="caution">
    <text evidence="1">The sequence shown here is derived from an EMBL/GenBank/DDBJ whole genome shotgun (WGS) entry which is preliminary data.</text>
</comment>
<evidence type="ECO:0000313" key="2">
    <source>
        <dbReference type="Proteomes" id="UP000601171"/>
    </source>
</evidence>
<reference evidence="1" key="1">
    <citation type="submission" date="2020-08" db="EMBL/GenBank/DDBJ databases">
        <title>Genome public.</title>
        <authorList>
            <person name="Liu C."/>
            <person name="Sun Q."/>
        </authorList>
    </citation>
    <scope>NUCLEOTIDE SEQUENCE</scope>
    <source>
        <strain evidence="1">BX21</strain>
    </source>
</reference>
<dbReference type="AlphaFoldDB" id="A0A926IJ48"/>
<dbReference type="Proteomes" id="UP000601171">
    <property type="component" value="Unassembled WGS sequence"/>
</dbReference>
<accession>A0A926IJ48</accession>
<dbReference type="RefSeq" id="WP_262428511.1">
    <property type="nucleotide sequence ID" value="NZ_JACRTG010000006.1"/>
</dbReference>
<proteinExistence type="predicted"/>
<sequence length="57" mass="6703">MEGQDNFEHILNRFKEADLETKIDIYTTVQGLSVEQYKELLKYFPIKHLGELEKAMG</sequence>
<gene>
    <name evidence="1" type="ORF">H8707_02140</name>
</gene>
<name>A0A926IJ48_9FIRM</name>
<evidence type="ECO:0000313" key="1">
    <source>
        <dbReference type="EMBL" id="MBC8587041.1"/>
    </source>
</evidence>
<protein>
    <submittedName>
        <fullName evidence="1">Uncharacterized protein</fullName>
    </submittedName>
</protein>
<keyword evidence="2" id="KW-1185">Reference proteome</keyword>
<dbReference type="EMBL" id="JACRTG010000006">
    <property type="protein sequence ID" value="MBC8587041.1"/>
    <property type="molecule type" value="Genomic_DNA"/>
</dbReference>
<organism evidence="1 2">
    <name type="scientific">Paratissierella segnis</name>
    <dbReference type="NCBI Taxonomy" id="2763679"/>
    <lineage>
        <taxon>Bacteria</taxon>
        <taxon>Bacillati</taxon>
        <taxon>Bacillota</taxon>
        <taxon>Tissierellia</taxon>
        <taxon>Tissierellales</taxon>
        <taxon>Tissierellaceae</taxon>
        <taxon>Paratissierella</taxon>
    </lineage>
</organism>